<evidence type="ECO:0000313" key="12">
    <source>
        <dbReference type="EMBL" id="GAA0744187.1"/>
    </source>
</evidence>
<sequence>MKKASVVWWLVAVAVGAGGFFWWRSHSAAAAKAAEAQASRGPAPQAVTVFTAQQRDMPVTLDASGTVVPLTTVEVRPQLSSTVSRVAIKEGQFVKQGELLFTFDDRSDQANVDKAQATVLHDRATLADLARQLKRNQELKAQNFISQGALDTLQSQYDAQKALLASDEAAVRGAQVSAGYGSLRAPMAGRTGAIAVHPGSLVSPTGDALVTISQLDPIGVSFTVPEAQLPALLSEGSAGVIGASLKVARPATVTAQRELIDGKVAFIDNTVDPTSGTIKLKAEVANARQLLWPGQYVSVQLTLATLKGVTVVPQSALILSGADRRAYVVDPEGKAQLRDLKLRYASGEFAVVEGIKPGEKVVMEGKQNLRPGTPVKVSAPAKAGAASDAASGAAPLSAPASGA</sequence>
<evidence type="ECO:0000259" key="8">
    <source>
        <dbReference type="Pfam" id="PF25876"/>
    </source>
</evidence>
<evidence type="ECO:0000256" key="4">
    <source>
        <dbReference type="ARBA" id="ARBA00022475"/>
    </source>
</evidence>
<comment type="subcellular location">
    <subcellularLocation>
        <location evidence="1">Cell membrane</location>
    </subcellularLocation>
</comment>
<organism evidence="12 13">
    <name type="scientific">Ideonella azotifigens</name>
    <dbReference type="NCBI Taxonomy" id="513160"/>
    <lineage>
        <taxon>Bacteria</taxon>
        <taxon>Pseudomonadati</taxon>
        <taxon>Pseudomonadota</taxon>
        <taxon>Betaproteobacteria</taxon>
        <taxon>Burkholderiales</taxon>
        <taxon>Sphaerotilaceae</taxon>
        <taxon>Ideonella</taxon>
    </lineage>
</organism>
<evidence type="ECO:0000256" key="1">
    <source>
        <dbReference type="ARBA" id="ARBA00004236"/>
    </source>
</evidence>
<accession>A0ABP3V019</accession>
<evidence type="ECO:0000256" key="5">
    <source>
        <dbReference type="ARBA" id="ARBA00022519"/>
    </source>
</evidence>
<feature type="compositionally biased region" description="Low complexity" evidence="7">
    <location>
        <begin position="378"/>
        <end position="403"/>
    </location>
</feature>
<evidence type="ECO:0000256" key="7">
    <source>
        <dbReference type="SAM" id="MobiDB-lite"/>
    </source>
</evidence>
<feature type="domain" description="Multidrug resistance protein MdtA-like barrel-sandwich hybrid" evidence="9">
    <location>
        <begin position="72"/>
        <end position="204"/>
    </location>
</feature>
<feature type="region of interest" description="Disordered" evidence="7">
    <location>
        <begin position="369"/>
        <end position="403"/>
    </location>
</feature>
<protein>
    <submittedName>
        <fullName evidence="12">Efflux RND transporter periplasmic adaptor subunit</fullName>
    </submittedName>
</protein>
<evidence type="ECO:0000259" key="11">
    <source>
        <dbReference type="Pfam" id="PF25967"/>
    </source>
</evidence>
<dbReference type="Proteomes" id="UP001500279">
    <property type="component" value="Unassembled WGS sequence"/>
</dbReference>
<dbReference type="PANTHER" id="PTHR30469:SF36">
    <property type="entry name" value="BLL3903 PROTEIN"/>
    <property type="match status" value="1"/>
</dbReference>
<keyword evidence="4" id="KW-1003">Cell membrane</keyword>
<evidence type="ECO:0000256" key="2">
    <source>
        <dbReference type="ARBA" id="ARBA00009477"/>
    </source>
</evidence>
<feature type="domain" description="Multidrug resistance protein MdtA-like alpha-helical hairpin" evidence="8">
    <location>
        <begin position="112"/>
        <end position="177"/>
    </location>
</feature>
<evidence type="ECO:0000259" key="10">
    <source>
        <dbReference type="Pfam" id="PF25944"/>
    </source>
</evidence>
<reference evidence="13" key="1">
    <citation type="journal article" date="2019" name="Int. J. Syst. Evol. Microbiol.">
        <title>The Global Catalogue of Microorganisms (GCM) 10K type strain sequencing project: providing services to taxonomists for standard genome sequencing and annotation.</title>
        <authorList>
            <consortium name="The Broad Institute Genomics Platform"/>
            <consortium name="The Broad Institute Genome Sequencing Center for Infectious Disease"/>
            <person name="Wu L."/>
            <person name="Ma J."/>
        </authorList>
    </citation>
    <scope>NUCLEOTIDE SEQUENCE [LARGE SCALE GENOMIC DNA]</scope>
    <source>
        <strain evidence="13">JCM 15503</strain>
    </source>
</reference>
<dbReference type="Pfam" id="PF25917">
    <property type="entry name" value="BSH_RND"/>
    <property type="match status" value="1"/>
</dbReference>
<dbReference type="Gene3D" id="2.40.420.20">
    <property type="match status" value="1"/>
</dbReference>
<dbReference type="InterPro" id="IPR058625">
    <property type="entry name" value="MdtA-like_BSH"/>
</dbReference>
<dbReference type="RefSeq" id="WP_141285263.1">
    <property type="nucleotide sequence ID" value="NZ_BAAAEW010000004.1"/>
</dbReference>
<feature type="domain" description="Multidrug resistance protein MdtA-like beta-barrel" evidence="10">
    <location>
        <begin position="217"/>
        <end position="304"/>
    </location>
</feature>
<gene>
    <name evidence="12" type="ORF">GCM10009107_09450</name>
</gene>
<dbReference type="SUPFAM" id="SSF111369">
    <property type="entry name" value="HlyD-like secretion proteins"/>
    <property type="match status" value="1"/>
</dbReference>
<feature type="domain" description="Multidrug resistance protein MdtA-like C-terminal permuted SH3" evidence="11">
    <location>
        <begin position="310"/>
        <end position="367"/>
    </location>
</feature>
<dbReference type="Gene3D" id="2.40.50.100">
    <property type="match status" value="1"/>
</dbReference>
<dbReference type="Pfam" id="PF25944">
    <property type="entry name" value="Beta-barrel_RND"/>
    <property type="match status" value="1"/>
</dbReference>
<dbReference type="InterPro" id="IPR058627">
    <property type="entry name" value="MdtA-like_C"/>
</dbReference>
<dbReference type="EMBL" id="BAAAEW010000004">
    <property type="protein sequence ID" value="GAA0744187.1"/>
    <property type="molecule type" value="Genomic_DNA"/>
</dbReference>
<evidence type="ECO:0000256" key="3">
    <source>
        <dbReference type="ARBA" id="ARBA00022448"/>
    </source>
</evidence>
<dbReference type="Gene3D" id="2.40.30.170">
    <property type="match status" value="1"/>
</dbReference>
<name>A0ABP3V019_9BURK</name>
<dbReference type="Gene3D" id="1.10.287.470">
    <property type="entry name" value="Helix hairpin bin"/>
    <property type="match status" value="1"/>
</dbReference>
<dbReference type="PANTHER" id="PTHR30469">
    <property type="entry name" value="MULTIDRUG RESISTANCE PROTEIN MDTA"/>
    <property type="match status" value="1"/>
</dbReference>
<dbReference type="InterPro" id="IPR058624">
    <property type="entry name" value="MdtA-like_HH"/>
</dbReference>
<dbReference type="InterPro" id="IPR058626">
    <property type="entry name" value="MdtA-like_b-barrel"/>
</dbReference>
<keyword evidence="3" id="KW-0813">Transport</keyword>
<dbReference type="InterPro" id="IPR006143">
    <property type="entry name" value="RND_pump_MFP"/>
</dbReference>
<comment type="caution">
    <text evidence="12">The sequence shown here is derived from an EMBL/GenBank/DDBJ whole genome shotgun (WGS) entry which is preliminary data.</text>
</comment>
<evidence type="ECO:0000313" key="13">
    <source>
        <dbReference type="Proteomes" id="UP001500279"/>
    </source>
</evidence>
<keyword evidence="6" id="KW-0472">Membrane</keyword>
<dbReference type="Pfam" id="PF25967">
    <property type="entry name" value="RND-MFP_C"/>
    <property type="match status" value="1"/>
</dbReference>
<evidence type="ECO:0000259" key="9">
    <source>
        <dbReference type="Pfam" id="PF25917"/>
    </source>
</evidence>
<dbReference type="Pfam" id="PF25876">
    <property type="entry name" value="HH_MFP_RND"/>
    <property type="match status" value="1"/>
</dbReference>
<proteinExistence type="inferred from homology"/>
<comment type="similarity">
    <text evidence="2">Belongs to the membrane fusion protein (MFP) (TC 8.A.1) family.</text>
</comment>
<evidence type="ECO:0000256" key="6">
    <source>
        <dbReference type="ARBA" id="ARBA00023136"/>
    </source>
</evidence>
<keyword evidence="5" id="KW-0997">Cell inner membrane</keyword>
<dbReference type="NCBIfam" id="TIGR01730">
    <property type="entry name" value="RND_mfp"/>
    <property type="match status" value="1"/>
</dbReference>
<keyword evidence="13" id="KW-1185">Reference proteome</keyword>